<gene>
    <name evidence="3" type="ORF">MARPO_0065s0001</name>
</gene>
<dbReference type="Gramene" id="Mp1g23760.1">
    <property type="protein sequence ID" value="Mp1g23760.1.cds"/>
    <property type="gene ID" value="Mp1g23760"/>
</dbReference>
<proteinExistence type="predicted"/>
<keyword evidence="2" id="KW-1133">Transmembrane helix</keyword>
<sequence>MFQKEIHSSQKPLARASMKHDFVSQFGPSHVPGLTSRRSSFDICSQLKSNTVIALSSLASEGEGQLYGVRCLIAGVWSLQMQAGLQPYDPAVQLVVVNRNGILGLRSAIAEGRLLGCNRHYHLTFEHWQMESQEAWSLEGDSLLDCTLRNEMHKLTLNIRVTVLAEPTDILGNIRITPALITTSVSRLDRSETSKPSSASSSHVKGRVVLKGERDSGESPRLYLVRPGSNTKCSNPFTHQRDKSSSQEIKTISAMLSKTGGQGKALHSSSQIVDERSTTSSPTGGMYTFSSFPKSDSPQDTLFPTQITPEEAKPDGHTFFRETTAANWKRTIPSGENGVQHSSLPAKTRFMEPESHSDANSQEHTRNHAVETSAHPSKPSPPENPRKVRKWKRNSEGNQKVCIADLHGDKRPNLELKLSPVSVEVYDADEEGTLLSPGRSNKSSSPNDGEHSPHVVVKRQTRYLATKVDSDVSPTTPQHEVKSDLSESSGEKLKYSKSQLDAALNNLRKDAARQEKEKVIHWKLQAAVRLLKSETQQKLTLIAKTSLEELFVRTTTKDAKKRNWFSYSESPPKKSVSWKRSLKPTTNTSTFHHNKRPWTYSFRHGAVSKEEEVLLAVSSMGKNSSSGLQTLLKLWFFLPVPLLALVFVTIIYRRKKATI</sequence>
<feature type="compositionally biased region" description="Basic and acidic residues" evidence="1">
    <location>
        <begin position="479"/>
        <end position="494"/>
    </location>
</feature>
<evidence type="ECO:0000256" key="2">
    <source>
        <dbReference type="SAM" id="Phobius"/>
    </source>
</evidence>
<feature type="region of interest" description="Disordered" evidence="1">
    <location>
        <begin position="259"/>
        <end position="318"/>
    </location>
</feature>
<name>A0A2R6WQN7_MARPO</name>
<dbReference type="OrthoDB" id="10311758at2759"/>
<organism evidence="3 4">
    <name type="scientific">Marchantia polymorpha</name>
    <name type="common">Common liverwort</name>
    <name type="synonym">Marchantia aquatica</name>
    <dbReference type="NCBI Taxonomy" id="3197"/>
    <lineage>
        <taxon>Eukaryota</taxon>
        <taxon>Viridiplantae</taxon>
        <taxon>Streptophyta</taxon>
        <taxon>Embryophyta</taxon>
        <taxon>Marchantiophyta</taxon>
        <taxon>Marchantiopsida</taxon>
        <taxon>Marchantiidae</taxon>
        <taxon>Marchantiales</taxon>
        <taxon>Marchantiaceae</taxon>
        <taxon>Marchantia</taxon>
    </lineage>
</organism>
<keyword evidence="2" id="KW-0812">Transmembrane</keyword>
<feature type="region of interest" description="Disordered" evidence="1">
    <location>
        <begin position="430"/>
        <end position="494"/>
    </location>
</feature>
<dbReference type="Gramene" id="Mp1g23760.2">
    <property type="protein sequence ID" value="Mp1g23760.2.cds"/>
    <property type="gene ID" value="Mp1g23760"/>
</dbReference>
<dbReference type="EMBL" id="KZ772737">
    <property type="protein sequence ID" value="PTQ36176.1"/>
    <property type="molecule type" value="Genomic_DNA"/>
</dbReference>
<feature type="region of interest" description="Disordered" evidence="1">
    <location>
        <begin position="186"/>
        <end position="246"/>
    </location>
</feature>
<evidence type="ECO:0000256" key="1">
    <source>
        <dbReference type="SAM" id="MobiDB-lite"/>
    </source>
</evidence>
<keyword evidence="2" id="KW-0472">Membrane</keyword>
<feature type="transmembrane region" description="Helical" evidence="2">
    <location>
        <begin position="634"/>
        <end position="652"/>
    </location>
</feature>
<feature type="compositionally biased region" description="Polar residues" evidence="1">
    <location>
        <begin position="228"/>
        <end position="238"/>
    </location>
</feature>
<dbReference type="GO" id="GO:0000226">
    <property type="term" value="P:microtubule cytoskeleton organization"/>
    <property type="evidence" value="ECO:0007669"/>
    <property type="project" value="InterPro"/>
</dbReference>
<feature type="compositionally biased region" description="Basic and acidic residues" evidence="1">
    <location>
        <begin position="352"/>
        <end position="369"/>
    </location>
</feature>
<reference evidence="4" key="1">
    <citation type="journal article" date="2017" name="Cell">
        <title>Insights into land plant evolution garnered from the Marchantia polymorpha genome.</title>
        <authorList>
            <person name="Bowman J.L."/>
            <person name="Kohchi T."/>
            <person name="Yamato K.T."/>
            <person name="Jenkins J."/>
            <person name="Shu S."/>
            <person name="Ishizaki K."/>
            <person name="Yamaoka S."/>
            <person name="Nishihama R."/>
            <person name="Nakamura Y."/>
            <person name="Berger F."/>
            <person name="Adam C."/>
            <person name="Aki S.S."/>
            <person name="Althoff F."/>
            <person name="Araki T."/>
            <person name="Arteaga-Vazquez M.A."/>
            <person name="Balasubrmanian S."/>
            <person name="Barry K."/>
            <person name="Bauer D."/>
            <person name="Boehm C.R."/>
            <person name="Briginshaw L."/>
            <person name="Caballero-Perez J."/>
            <person name="Catarino B."/>
            <person name="Chen F."/>
            <person name="Chiyoda S."/>
            <person name="Chovatia M."/>
            <person name="Davies K.M."/>
            <person name="Delmans M."/>
            <person name="Demura T."/>
            <person name="Dierschke T."/>
            <person name="Dolan L."/>
            <person name="Dorantes-Acosta A.E."/>
            <person name="Eklund D.M."/>
            <person name="Florent S.N."/>
            <person name="Flores-Sandoval E."/>
            <person name="Fujiyama A."/>
            <person name="Fukuzawa H."/>
            <person name="Galik B."/>
            <person name="Grimanelli D."/>
            <person name="Grimwood J."/>
            <person name="Grossniklaus U."/>
            <person name="Hamada T."/>
            <person name="Haseloff J."/>
            <person name="Hetherington A.J."/>
            <person name="Higo A."/>
            <person name="Hirakawa Y."/>
            <person name="Hundley H.N."/>
            <person name="Ikeda Y."/>
            <person name="Inoue K."/>
            <person name="Inoue S.I."/>
            <person name="Ishida S."/>
            <person name="Jia Q."/>
            <person name="Kakita M."/>
            <person name="Kanazawa T."/>
            <person name="Kawai Y."/>
            <person name="Kawashima T."/>
            <person name="Kennedy M."/>
            <person name="Kinose K."/>
            <person name="Kinoshita T."/>
            <person name="Kohara Y."/>
            <person name="Koide E."/>
            <person name="Komatsu K."/>
            <person name="Kopischke S."/>
            <person name="Kubo M."/>
            <person name="Kyozuka J."/>
            <person name="Lagercrantz U."/>
            <person name="Lin S.S."/>
            <person name="Lindquist E."/>
            <person name="Lipzen A.M."/>
            <person name="Lu C.W."/>
            <person name="De Luna E."/>
            <person name="Martienssen R.A."/>
            <person name="Minamino N."/>
            <person name="Mizutani M."/>
            <person name="Mizutani M."/>
            <person name="Mochizuki N."/>
            <person name="Monte I."/>
            <person name="Mosher R."/>
            <person name="Nagasaki H."/>
            <person name="Nakagami H."/>
            <person name="Naramoto S."/>
            <person name="Nishitani K."/>
            <person name="Ohtani M."/>
            <person name="Okamoto T."/>
            <person name="Okumura M."/>
            <person name="Phillips J."/>
            <person name="Pollak B."/>
            <person name="Reinders A."/>
            <person name="Rovekamp M."/>
            <person name="Sano R."/>
            <person name="Sawa S."/>
            <person name="Schmid M.W."/>
            <person name="Shirakawa M."/>
            <person name="Solano R."/>
            <person name="Spunde A."/>
            <person name="Suetsugu N."/>
            <person name="Sugano S."/>
            <person name="Sugiyama A."/>
            <person name="Sun R."/>
            <person name="Suzuki Y."/>
            <person name="Takenaka M."/>
            <person name="Takezawa D."/>
            <person name="Tomogane H."/>
            <person name="Tsuzuki M."/>
            <person name="Ueda T."/>
            <person name="Umeda M."/>
            <person name="Ward J.M."/>
            <person name="Watanabe Y."/>
            <person name="Yazaki K."/>
            <person name="Yokoyama R."/>
            <person name="Yoshitake Y."/>
            <person name="Yotsui I."/>
            <person name="Zachgo S."/>
            <person name="Schmutz J."/>
        </authorList>
    </citation>
    <scope>NUCLEOTIDE SEQUENCE [LARGE SCALE GENOMIC DNA]</scope>
    <source>
        <strain evidence="4">Tak-1</strain>
    </source>
</reference>
<protein>
    <submittedName>
        <fullName evidence="3">Uncharacterized protein</fullName>
    </submittedName>
</protein>
<dbReference type="EMBL" id="KZ772737">
    <property type="protein sequence ID" value="PTQ36175.1"/>
    <property type="molecule type" value="Genomic_DNA"/>
</dbReference>
<feature type="compositionally biased region" description="Polar residues" evidence="1">
    <location>
        <begin position="438"/>
        <end position="447"/>
    </location>
</feature>
<dbReference type="PANTHER" id="PTHR43254">
    <property type="entry name" value="C-TERMINAL BINDING PROTEIN AN-RELATED"/>
    <property type="match status" value="1"/>
</dbReference>
<accession>A0A2R6WQN7</accession>
<keyword evidence="4" id="KW-1185">Reference proteome</keyword>
<evidence type="ECO:0000313" key="3">
    <source>
        <dbReference type="EMBL" id="PTQ36177.1"/>
    </source>
</evidence>
<dbReference type="PANTHER" id="PTHR43254:SF3">
    <property type="entry name" value="C-TERMINAL BINDING PROTEIN AN"/>
    <property type="match status" value="1"/>
</dbReference>
<feature type="region of interest" description="Disordered" evidence="1">
    <location>
        <begin position="352"/>
        <end position="396"/>
    </location>
</feature>
<dbReference type="Proteomes" id="UP000244005">
    <property type="component" value="Unassembled WGS sequence"/>
</dbReference>
<reference evidence="3" key="2">
    <citation type="submission" date="2017-12" db="EMBL/GenBank/DDBJ databases">
        <title>WGS assembly of Marchantia polymorpha.</title>
        <authorList>
            <person name="Bowman J.L."/>
            <person name="Kohchi T."/>
            <person name="Yamato K.T."/>
            <person name="Jenkins J."/>
            <person name="Shu S."/>
            <person name="Ishizaki K."/>
            <person name="Yamaoka S."/>
            <person name="Nishihama R."/>
            <person name="Nakamura Y."/>
            <person name="Berger F."/>
            <person name="Adam C."/>
            <person name="Aki S.S."/>
            <person name="Althoff F."/>
            <person name="Araki T."/>
            <person name="Arteaga-Vazquez M.A."/>
            <person name="Balasubrmanian S."/>
            <person name="Bauer D."/>
            <person name="Boehm C.R."/>
            <person name="Briginshaw L."/>
            <person name="Caballero-Perez J."/>
            <person name="Catarino B."/>
            <person name="Chen F."/>
            <person name="Chiyoda S."/>
            <person name="Chovatia M."/>
            <person name="Davies K.M."/>
            <person name="Delmans M."/>
            <person name="Demura T."/>
            <person name="Dierschke T."/>
            <person name="Dolan L."/>
            <person name="Dorantes-Acosta A.E."/>
            <person name="Eklund D.M."/>
            <person name="Florent S.N."/>
            <person name="Flores-Sandoval E."/>
            <person name="Fujiyama A."/>
            <person name="Fukuzawa H."/>
            <person name="Galik B."/>
            <person name="Grimanelli D."/>
            <person name="Grimwood J."/>
            <person name="Grossniklaus U."/>
            <person name="Hamada T."/>
            <person name="Haseloff J."/>
            <person name="Hetherington A.J."/>
            <person name="Higo A."/>
            <person name="Hirakawa Y."/>
            <person name="Hundley H.N."/>
            <person name="Ikeda Y."/>
            <person name="Inoue K."/>
            <person name="Inoue S."/>
            <person name="Ishida S."/>
            <person name="Jia Q."/>
            <person name="Kakita M."/>
            <person name="Kanazawa T."/>
            <person name="Kawai Y."/>
            <person name="Kawashima T."/>
            <person name="Kennedy M."/>
            <person name="Kinose K."/>
            <person name="Kinoshita T."/>
            <person name="Kohara Y."/>
            <person name="Koide E."/>
            <person name="Komatsu K."/>
            <person name="Kopischke S."/>
            <person name="Kubo M."/>
            <person name="Kyozuka J."/>
            <person name="Lagercrantz U."/>
            <person name="Lin S.S."/>
            <person name="Lindquist E."/>
            <person name="Lipzen A.M."/>
            <person name="Lu C."/>
            <person name="Luna E.D."/>
            <person name="Martienssen R.A."/>
            <person name="Minamino N."/>
            <person name="Mizutani M."/>
            <person name="Mizutani M."/>
            <person name="Mochizuki N."/>
            <person name="Monte I."/>
            <person name="Mosher R."/>
            <person name="Nagasaki H."/>
            <person name="Nakagami H."/>
            <person name="Naramoto S."/>
            <person name="Nishitani K."/>
            <person name="Ohtani M."/>
            <person name="Okamoto T."/>
            <person name="Okumura M."/>
            <person name="Phillips J."/>
            <person name="Pollak B."/>
            <person name="Reinders A."/>
            <person name="Roevekamp M."/>
            <person name="Sano R."/>
            <person name="Sawa S."/>
            <person name="Schmid M.W."/>
            <person name="Shirakawa M."/>
            <person name="Solano R."/>
            <person name="Spunde A."/>
            <person name="Suetsugu N."/>
            <person name="Sugano S."/>
            <person name="Sugiyama A."/>
            <person name="Sun R."/>
            <person name="Suzuki Y."/>
            <person name="Takenaka M."/>
            <person name="Takezawa D."/>
            <person name="Tomogane H."/>
            <person name="Tsuzuki M."/>
            <person name="Ueda T."/>
            <person name="Umeda M."/>
            <person name="Ward J.M."/>
            <person name="Watanabe Y."/>
            <person name="Yazaki K."/>
            <person name="Yokoyama R."/>
            <person name="Yoshitake Y."/>
            <person name="Yotsui I."/>
            <person name="Zachgo S."/>
            <person name="Schmutz J."/>
        </authorList>
    </citation>
    <scope>NUCLEOTIDE SEQUENCE [LARGE SCALE GENOMIC DNA]</scope>
    <source>
        <strain evidence="3">Tak-1</strain>
    </source>
</reference>
<dbReference type="Gramene" id="Mp1g23760.3">
    <property type="protein sequence ID" value="Mp1g23760.3.cds"/>
    <property type="gene ID" value="Mp1g23760"/>
</dbReference>
<dbReference type="AlphaFoldDB" id="A0A2R6WQN7"/>
<evidence type="ECO:0000313" key="4">
    <source>
        <dbReference type="Proteomes" id="UP000244005"/>
    </source>
</evidence>
<dbReference type="EMBL" id="KZ772737">
    <property type="protein sequence ID" value="PTQ36177.1"/>
    <property type="molecule type" value="Genomic_DNA"/>
</dbReference>
<feature type="compositionally biased region" description="Polar residues" evidence="1">
    <location>
        <begin position="267"/>
        <end position="308"/>
    </location>
</feature>
<dbReference type="InterPro" id="IPR045015">
    <property type="entry name" value="AN-like"/>
</dbReference>